<dbReference type="EMBL" id="DWWS01000021">
    <property type="protein sequence ID" value="HJC23223.1"/>
    <property type="molecule type" value="Genomic_DNA"/>
</dbReference>
<name>A0A9D2NDP5_9FIRM</name>
<evidence type="ECO:0000313" key="2">
    <source>
        <dbReference type="Proteomes" id="UP000823891"/>
    </source>
</evidence>
<gene>
    <name evidence="1" type="ORF">H9761_05905</name>
</gene>
<reference evidence="1" key="1">
    <citation type="journal article" date="2021" name="PeerJ">
        <title>Extensive microbial diversity within the chicken gut microbiome revealed by metagenomics and culture.</title>
        <authorList>
            <person name="Gilroy R."/>
            <person name="Ravi A."/>
            <person name="Getino M."/>
            <person name="Pursley I."/>
            <person name="Horton D.L."/>
            <person name="Alikhan N.F."/>
            <person name="Baker D."/>
            <person name="Gharbi K."/>
            <person name="Hall N."/>
            <person name="Watson M."/>
            <person name="Adriaenssens E.M."/>
            <person name="Foster-Nyarko E."/>
            <person name="Jarju S."/>
            <person name="Secka A."/>
            <person name="Antonio M."/>
            <person name="Oren A."/>
            <person name="Chaudhuri R.R."/>
            <person name="La Ragione R."/>
            <person name="Hildebrand F."/>
            <person name="Pallen M.J."/>
        </authorList>
    </citation>
    <scope>NUCLEOTIDE SEQUENCE</scope>
    <source>
        <strain evidence="1">USAMLcec2-132</strain>
    </source>
</reference>
<protein>
    <submittedName>
        <fullName evidence="1">Uncharacterized protein</fullName>
    </submittedName>
</protein>
<comment type="caution">
    <text evidence="1">The sequence shown here is derived from an EMBL/GenBank/DDBJ whole genome shotgun (WGS) entry which is preliminary data.</text>
</comment>
<organism evidence="1 2">
    <name type="scientific">Candidatus Eisenbergiella merdavium</name>
    <dbReference type="NCBI Taxonomy" id="2838551"/>
    <lineage>
        <taxon>Bacteria</taxon>
        <taxon>Bacillati</taxon>
        <taxon>Bacillota</taxon>
        <taxon>Clostridia</taxon>
        <taxon>Lachnospirales</taxon>
        <taxon>Lachnospiraceae</taxon>
        <taxon>Eisenbergiella</taxon>
    </lineage>
</organism>
<sequence length="121" mass="13987">MKDEKPLSISYETLARFFEAAGGNHRNAFFMYCDVCKYHREEGCGSYLFIPGENCVPILLPCADAETFLGTTIDKTDCIGMIRTSQFIRLYQRYIELHTASDKECPIQQLLCLYNRKPFNH</sequence>
<evidence type="ECO:0000313" key="1">
    <source>
        <dbReference type="EMBL" id="HJC23223.1"/>
    </source>
</evidence>
<dbReference type="AlphaFoldDB" id="A0A9D2NDP5"/>
<reference evidence="1" key="2">
    <citation type="submission" date="2021-04" db="EMBL/GenBank/DDBJ databases">
        <authorList>
            <person name="Gilroy R."/>
        </authorList>
    </citation>
    <scope>NUCLEOTIDE SEQUENCE</scope>
    <source>
        <strain evidence="1">USAMLcec2-132</strain>
    </source>
</reference>
<dbReference type="Proteomes" id="UP000823891">
    <property type="component" value="Unassembled WGS sequence"/>
</dbReference>
<accession>A0A9D2NDP5</accession>
<proteinExistence type="predicted"/>